<accession>A0A3L9Y5Y2</accession>
<proteinExistence type="predicted"/>
<dbReference type="Pfam" id="PF13598">
    <property type="entry name" value="DUF4139"/>
    <property type="match status" value="1"/>
</dbReference>
<gene>
    <name evidence="4" type="ORF">D9R08_07805</name>
</gene>
<evidence type="ECO:0000256" key="1">
    <source>
        <dbReference type="SAM" id="Coils"/>
    </source>
</evidence>
<feature type="coiled-coil region" evidence="1">
    <location>
        <begin position="97"/>
        <end position="131"/>
    </location>
</feature>
<dbReference type="InterPro" id="IPR037291">
    <property type="entry name" value="DUF4139"/>
</dbReference>
<evidence type="ECO:0000259" key="3">
    <source>
        <dbReference type="Pfam" id="PF13598"/>
    </source>
</evidence>
<dbReference type="InterPro" id="IPR011935">
    <property type="entry name" value="CHP02231"/>
</dbReference>
<comment type="caution">
    <text evidence="4">The sequence shown here is derived from an EMBL/GenBank/DDBJ whole genome shotgun (WGS) entry which is preliminary data.</text>
</comment>
<dbReference type="PANTHER" id="PTHR31005:SF8">
    <property type="entry name" value="DUF4139 DOMAIN-CONTAINING PROTEIN"/>
    <property type="match status" value="1"/>
</dbReference>
<feature type="chain" id="PRO_5018301452" evidence="2">
    <location>
        <begin position="19"/>
        <end position="546"/>
    </location>
</feature>
<name>A0A3L9Y5Y2_9RHOB</name>
<keyword evidence="2" id="KW-0732">Signal</keyword>
<dbReference type="RefSeq" id="WP_121897472.1">
    <property type="nucleotide sequence ID" value="NZ_RCNT01000003.1"/>
</dbReference>
<evidence type="ECO:0000256" key="2">
    <source>
        <dbReference type="SAM" id="SignalP"/>
    </source>
</evidence>
<keyword evidence="5" id="KW-1185">Reference proteome</keyword>
<protein>
    <submittedName>
        <fullName evidence="4">Mucoidy inhibitor MuiA family protein</fullName>
    </submittedName>
</protein>
<dbReference type="Proteomes" id="UP000281343">
    <property type="component" value="Unassembled WGS sequence"/>
</dbReference>
<evidence type="ECO:0000313" key="5">
    <source>
        <dbReference type="Proteomes" id="UP000281343"/>
    </source>
</evidence>
<reference evidence="4 5" key="1">
    <citation type="submission" date="2018-10" db="EMBL/GenBank/DDBJ databases">
        <authorList>
            <person name="Jung H.S."/>
            <person name="Jeon C.O."/>
        </authorList>
    </citation>
    <scope>NUCLEOTIDE SEQUENCE [LARGE SCALE GENOMIC DNA]</scope>
    <source>
        <strain evidence="4 5">MA-7-27</strain>
    </source>
</reference>
<organism evidence="4 5">
    <name type="scientific">Rhodophyticola porphyridii</name>
    <dbReference type="NCBI Taxonomy" id="1852017"/>
    <lineage>
        <taxon>Bacteria</taxon>
        <taxon>Pseudomonadati</taxon>
        <taxon>Pseudomonadota</taxon>
        <taxon>Alphaproteobacteria</taxon>
        <taxon>Rhodobacterales</taxon>
        <taxon>Roseobacteraceae</taxon>
        <taxon>Rhodophyticola</taxon>
    </lineage>
</organism>
<keyword evidence="1" id="KW-0175">Coiled coil</keyword>
<dbReference type="AlphaFoldDB" id="A0A3L9Y5Y2"/>
<sequence length="546" mass="58791">MRFPVSALALIAATAAHADDIVTRADIARATVYIGAAEISRTTTITVPAGTHRVIVALPGGSAEAPQVSTGADVVLGVPNEVFGVPVAEGALDTAAQARARDAVDAAREAVQTAEDRIARADARIRGATLQIAYLEALARGGENGAEMPDDPNDLAIYLGAIGTESARVGEDLQEALVARRDLTDDLDARQTDLRSAEQRLAALRPFGTTVNGLAIEVTAAAETTLDLTLEHFAQDVAWSPSYEWHLDSETGELSLDRFISLSVGGGEFWQNVAVTFSTSDPFRQREPSELLPRPARIHEPRPQPTLRGAADMSSAALSADVVAMEPVGIAEETSEVSFLGLEVSYTYNAPVVVGATGQTILPLDSLEFETELTNRAVPRDDLTAFLVAEFENDSGEPILPGEALFFRDGGLIGNEWIRMISAGASEELAFGPVDHLRLTWQDLSLDEGDRGIFVQTNTQERRVGFTVENTSDNPEDVSVLYATPFAEQEDLDVDVMLTPQPTARDVDDLRGVVAWDITLAPGETRDFRMDVSFDWPEGLVLNWRP</sequence>
<evidence type="ECO:0000313" key="4">
    <source>
        <dbReference type="EMBL" id="RMA42688.1"/>
    </source>
</evidence>
<feature type="signal peptide" evidence="2">
    <location>
        <begin position="1"/>
        <end position="18"/>
    </location>
</feature>
<dbReference type="NCBIfam" id="TIGR02231">
    <property type="entry name" value="mucoidy inhibitor MuiA family protein"/>
    <property type="match status" value="1"/>
</dbReference>
<feature type="domain" description="DUF4139" evidence="3">
    <location>
        <begin position="228"/>
        <end position="538"/>
    </location>
</feature>
<dbReference type="OrthoDB" id="580912at2"/>
<dbReference type="EMBL" id="RCNT01000003">
    <property type="protein sequence ID" value="RMA42688.1"/>
    <property type="molecule type" value="Genomic_DNA"/>
</dbReference>
<dbReference type="PANTHER" id="PTHR31005">
    <property type="entry name" value="DUF4139 DOMAIN-CONTAINING PROTEIN"/>
    <property type="match status" value="1"/>
</dbReference>